<organism evidence="3 4">
    <name type="scientific">Haemaphysalis longicornis</name>
    <name type="common">Bush tick</name>
    <dbReference type="NCBI Taxonomy" id="44386"/>
    <lineage>
        <taxon>Eukaryota</taxon>
        <taxon>Metazoa</taxon>
        <taxon>Ecdysozoa</taxon>
        <taxon>Arthropoda</taxon>
        <taxon>Chelicerata</taxon>
        <taxon>Arachnida</taxon>
        <taxon>Acari</taxon>
        <taxon>Parasitiformes</taxon>
        <taxon>Ixodida</taxon>
        <taxon>Ixodoidea</taxon>
        <taxon>Ixodidae</taxon>
        <taxon>Haemaphysalinae</taxon>
        <taxon>Haemaphysalis</taxon>
    </lineage>
</organism>
<dbReference type="Proteomes" id="UP000821853">
    <property type="component" value="Chromosome 10"/>
</dbReference>
<dbReference type="OrthoDB" id="10244923at2759"/>
<feature type="coiled-coil region" evidence="1">
    <location>
        <begin position="208"/>
        <end position="235"/>
    </location>
</feature>
<evidence type="ECO:0000256" key="1">
    <source>
        <dbReference type="SAM" id="Coils"/>
    </source>
</evidence>
<evidence type="ECO:0000256" key="2">
    <source>
        <dbReference type="SAM" id="SignalP"/>
    </source>
</evidence>
<evidence type="ECO:0000313" key="4">
    <source>
        <dbReference type="Proteomes" id="UP000821853"/>
    </source>
</evidence>
<evidence type="ECO:0008006" key="5">
    <source>
        <dbReference type="Google" id="ProtNLM"/>
    </source>
</evidence>
<dbReference type="SUPFAM" id="SSF49599">
    <property type="entry name" value="TRAF domain-like"/>
    <property type="match status" value="1"/>
</dbReference>
<comment type="caution">
    <text evidence="3">The sequence shown here is derived from an EMBL/GenBank/DDBJ whole genome shotgun (WGS) entry which is preliminary data.</text>
</comment>
<dbReference type="VEuPathDB" id="VectorBase:HLOH_046663"/>
<dbReference type="SUPFAM" id="SSF57501">
    <property type="entry name" value="Cystine-knot cytokines"/>
    <property type="match status" value="1"/>
</dbReference>
<dbReference type="AlphaFoldDB" id="A0A9J6FP22"/>
<dbReference type="EMBL" id="JABSTR010000002">
    <property type="protein sequence ID" value="KAH9363748.1"/>
    <property type="molecule type" value="Genomic_DNA"/>
</dbReference>
<reference evidence="3 4" key="1">
    <citation type="journal article" date="2020" name="Cell">
        <title>Large-Scale Comparative Analyses of Tick Genomes Elucidate Their Genetic Diversity and Vector Capacities.</title>
        <authorList>
            <consortium name="Tick Genome and Microbiome Consortium (TIGMIC)"/>
            <person name="Jia N."/>
            <person name="Wang J."/>
            <person name="Shi W."/>
            <person name="Du L."/>
            <person name="Sun Y."/>
            <person name="Zhan W."/>
            <person name="Jiang J.F."/>
            <person name="Wang Q."/>
            <person name="Zhang B."/>
            <person name="Ji P."/>
            <person name="Bell-Sakyi L."/>
            <person name="Cui X.M."/>
            <person name="Yuan T.T."/>
            <person name="Jiang B.G."/>
            <person name="Yang W.F."/>
            <person name="Lam T.T."/>
            <person name="Chang Q.C."/>
            <person name="Ding S.J."/>
            <person name="Wang X.J."/>
            <person name="Zhu J.G."/>
            <person name="Ruan X.D."/>
            <person name="Zhao L."/>
            <person name="Wei J.T."/>
            <person name="Ye R.Z."/>
            <person name="Que T.C."/>
            <person name="Du C.H."/>
            <person name="Zhou Y.H."/>
            <person name="Cheng J.X."/>
            <person name="Dai P.F."/>
            <person name="Guo W.B."/>
            <person name="Han X.H."/>
            <person name="Huang E.J."/>
            <person name="Li L.F."/>
            <person name="Wei W."/>
            <person name="Gao Y.C."/>
            <person name="Liu J.Z."/>
            <person name="Shao H.Z."/>
            <person name="Wang X."/>
            <person name="Wang C.C."/>
            <person name="Yang T.C."/>
            <person name="Huo Q.B."/>
            <person name="Li W."/>
            <person name="Chen H.Y."/>
            <person name="Chen S.E."/>
            <person name="Zhou L.G."/>
            <person name="Ni X.B."/>
            <person name="Tian J.H."/>
            <person name="Sheng Y."/>
            <person name="Liu T."/>
            <person name="Pan Y.S."/>
            <person name="Xia L.Y."/>
            <person name="Li J."/>
            <person name="Zhao F."/>
            <person name="Cao W.C."/>
        </authorList>
    </citation>
    <scope>NUCLEOTIDE SEQUENCE [LARGE SCALE GENOMIC DNA]</scope>
    <source>
        <strain evidence="3">HaeL-2018</strain>
    </source>
</reference>
<feature type="signal peptide" evidence="2">
    <location>
        <begin position="1"/>
        <end position="23"/>
    </location>
</feature>
<keyword evidence="2" id="KW-0732">Signal</keyword>
<accession>A0A9J6FP22</accession>
<keyword evidence="4" id="KW-1185">Reference proteome</keyword>
<dbReference type="Gene3D" id="2.10.90.10">
    <property type="entry name" value="Cystine-knot cytokines"/>
    <property type="match status" value="1"/>
</dbReference>
<sequence>MHFLEVVLVCAFLAVPTWKSVLAEKTTTPKTFFSRSNCSPRPEASSVGERATCPFTMAVDVDPTRIPSELPVVKCNCPDNLCSSMGDYRCTETIDNCWNSQHGCTFTGDSTSLARHLEQECRFHEITCAVCHVRVLQMDISKHLWQDCSKSAEAAGGAAAVSVSAGSSSRPLSAATVSPGDSPLTVGDVDRAFKQLKEMFSSLTAHQIAIVETRVNELSENIASLEAKLVDVDASEQSDTTEEEELLDSVMPKLEI</sequence>
<protein>
    <recommendedName>
        <fullName evidence="5">TRAF-type domain-containing protein</fullName>
    </recommendedName>
</protein>
<keyword evidence="1" id="KW-0175">Coiled coil</keyword>
<dbReference type="InterPro" id="IPR029034">
    <property type="entry name" value="Cystine-knot_cytokine"/>
</dbReference>
<name>A0A9J6FP22_HAELO</name>
<feature type="chain" id="PRO_5039925358" description="TRAF-type domain-containing protein" evidence="2">
    <location>
        <begin position="24"/>
        <end position="256"/>
    </location>
</feature>
<gene>
    <name evidence="3" type="ORF">HPB48_006768</name>
</gene>
<evidence type="ECO:0000313" key="3">
    <source>
        <dbReference type="EMBL" id="KAH9363748.1"/>
    </source>
</evidence>
<proteinExistence type="predicted"/>